<name>A0ABU2G7P6_9EURY</name>
<evidence type="ECO:0000313" key="2">
    <source>
        <dbReference type="EMBL" id="MDS0296168.1"/>
    </source>
</evidence>
<evidence type="ECO:0000256" key="1">
    <source>
        <dbReference type="SAM" id="MobiDB-lite"/>
    </source>
</evidence>
<proteinExistence type="predicted"/>
<reference evidence="2 3" key="1">
    <citation type="submission" date="2022-06" db="EMBL/GenBank/DDBJ databases">
        <title>Halogeometricum sp. a new haloarchaeum isolate from saline soil.</title>
        <authorList>
            <person name="Strakova D."/>
            <person name="Galisteo C."/>
            <person name="Sanchez-Porro C."/>
            <person name="Ventosa A."/>
        </authorList>
    </citation>
    <scope>NUCLEOTIDE SEQUENCE [LARGE SCALE GENOMIC DNA]</scope>
    <source>
        <strain evidence="3">S3BR25-2</strain>
    </source>
</reference>
<protein>
    <submittedName>
        <fullName evidence="2">Uncharacterized protein</fullName>
    </submittedName>
</protein>
<feature type="region of interest" description="Disordered" evidence="1">
    <location>
        <begin position="21"/>
        <end position="43"/>
    </location>
</feature>
<dbReference type="RefSeq" id="WP_310930164.1">
    <property type="nucleotide sequence ID" value="NZ_JAMQOQ010000005.1"/>
</dbReference>
<feature type="compositionally biased region" description="Gly residues" evidence="1">
    <location>
        <begin position="23"/>
        <end position="33"/>
    </location>
</feature>
<comment type="caution">
    <text evidence="2">The sequence shown here is derived from an EMBL/GenBank/DDBJ whole genome shotgun (WGS) entry which is preliminary data.</text>
</comment>
<evidence type="ECO:0000313" key="3">
    <source>
        <dbReference type="Proteomes" id="UP001254813"/>
    </source>
</evidence>
<dbReference type="Pfam" id="PF26029">
    <property type="entry name" value="DUF8007"/>
    <property type="match status" value="1"/>
</dbReference>
<accession>A0ABU2G7P6</accession>
<keyword evidence="3" id="KW-1185">Reference proteome</keyword>
<sequence length="84" mass="8553">MSEKRTESCGRCAMSTVVDAVGESGGAGDGGGDADGDGARASAFGGDRIELSDRELRATSPAAWLSNLVSRLDAAASRFVYGPR</sequence>
<dbReference type="InterPro" id="IPR058320">
    <property type="entry name" value="DUF8007"/>
</dbReference>
<dbReference type="Proteomes" id="UP001254813">
    <property type="component" value="Unassembled WGS sequence"/>
</dbReference>
<dbReference type="EMBL" id="JAMQOQ010000005">
    <property type="protein sequence ID" value="MDS0296168.1"/>
    <property type="molecule type" value="Genomic_DNA"/>
</dbReference>
<organism evidence="2 3">
    <name type="scientific">Halogeometricum luteum</name>
    <dbReference type="NCBI Taxonomy" id="2950537"/>
    <lineage>
        <taxon>Archaea</taxon>
        <taxon>Methanobacteriati</taxon>
        <taxon>Methanobacteriota</taxon>
        <taxon>Stenosarchaea group</taxon>
        <taxon>Halobacteria</taxon>
        <taxon>Halobacteriales</taxon>
        <taxon>Haloferacaceae</taxon>
        <taxon>Halogeometricum</taxon>
    </lineage>
</organism>
<gene>
    <name evidence="2" type="ORF">NDI79_18485</name>
</gene>